<protein>
    <submittedName>
        <fullName evidence="2">Uncharacterized protein</fullName>
    </submittedName>
</protein>
<evidence type="ECO:0000256" key="1">
    <source>
        <dbReference type="SAM" id="MobiDB-lite"/>
    </source>
</evidence>
<dbReference type="EMBL" id="JAGKHQ010000015">
    <property type="protein sequence ID" value="KAG7496453.1"/>
    <property type="molecule type" value="Genomic_DNA"/>
</dbReference>
<feature type="compositionally biased region" description="Basic and acidic residues" evidence="1">
    <location>
        <begin position="41"/>
        <end position="59"/>
    </location>
</feature>
<dbReference type="Proteomes" id="UP000693946">
    <property type="component" value="Linkage Group LG3"/>
</dbReference>
<proteinExistence type="predicted"/>
<organism evidence="2 3">
    <name type="scientific">Solea senegalensis</name>
    <name type="common">Senegalese sole</name>
    <dbReference type="NCBI Taxonomy" id="28829"/>
    <lineage>
        <taxon>Eukaryota</taxon>
        <taxon>Metazoa</taxon>
        <taxon>Chordata</taxon>
        <taxon>Craniata</taxon>
        <taxon>Vertebrata</taxon>
        <taxon>Euteleostomi</taxon>
        <taxon>Actinopterygii</taxon>
        <taxon>Neopterygii</taxon>
        <taxon>Teleostei</taxon>
        <taxon>Neoteleostei</taxon>
        <taxon>Acanthomorphata</taxon>
        <taxon>Carangaria</taxon>
        <taxon>Pleuronectiformes</taxon>
        <taxon>Pleuronectoidei</taxon>
        <taxon>Soleidae</taxon>
        <taxon>Solea</taxon>
    </lineage>
</organism>
<evidence type="ECO:0000313" key="2">
    <source>
        <dbReference type="EMBL" id="KAG7496453.1"/>
    </source>
</evidence>
<reference evidence="2 3" key="1">
    <citation type="journal article" date="2021" name="Sci. Rep.">
        <title>Chromosome anchoring in Senegalese sole (Solea senegalensis) reveals sex-associated markers and genome rearrangements in flatfish.</title>
        <authorList>
            <person name="Guerrero-Cozar I."/>
            <person name="Gomez-Garrido J."/>
            <person name="Berbel C."/>
            <person name="Martinez-Blanch J.F."/>
            <person name="Alioto T."/>
            <person name="Claros M.G."/>
            <person name="Gagnaire P.A."/>
            <person name="Manchado M."/>
        </authorList>
    </citation>
    <scope>NUCLEOTIDE SEQUENCE [LARGE SCALE GENOMIC DNA]</scope>
    <source>
        <strain evidence="2">Sse05_10M</strain>
    </source>
</reference>
<feature type="region of interest" description="Disordered" evidence="1">
    <location>
        <begin position="35"/>
        <end position="59"/>
    </location>
</feature>
<keyword evidence="3" id="KW-1185">Reference proteome</keyword>
<feature type="region of interest" description="Disordered" evidence="1">
    <location>
        <begin position="1"/>
        <end position="20"/>
    </location>
</feature>
<sequence>MTLYETPRLSEAPPPQQQQQQLHNYIDQTCLITSISASRSAESETSRGRWEEERRRDGV</sequence>
<dbReference type="AlphaFoldDB" id="A0AAV6QVW8"/>
<accession>A0AAV6QVW8</accession>
<gene>
    <name evidence="2" type="ORF">JOB18_019534</name>
</gene>
<name>A0AAV6QVW8_SOLSE</name>
<comment type="caution">
    <text evidence="2">The sequence shown here is derived from an EMBL/GenBank/DDBJ whole genome shotgun (WGS) entry which is preliminary data.</text>
</comment>
<evidence type="ECO:0000313" key="3">
    <source>
        <dbReference type="Proteomes" id="UP000693946"/>
    </source>
</evidence>